<comment type="caution">
    <text evidence="19">The sequence shown here is derived from an EMBL/GenBank/DDBJ whole genome shotgun (WGS) entry which is preliminary data.</text>
</comment>
<comment type="catalytic activity">
    <reaction evidence="11">
        <text>L-seryl-[protein] + ATP = O-phospho-L-seryl-[protein] + ADP + H(+)</text>
        <dbReference type="Rhea" id="RHEA:17989"/>
        <dbReference type="Rhea" id="RHEA-COMP:9863"/>
        <dbReference type="Rhea" id="RHEA-COMP:11604"/>
        <dbReference type="ChEBI" id="CHEBI:15378"/>
        <dbReference type="ChEBI" id="CHEBI:29999"/>
        <dbReference type="ChEBI" id="CHEBI:30616"/>
        <dbReference type="ChEBI" id="CHEBI:83421"/>
        <dbReference type="ChEBI" id="CHEBI:456216"/>
        <dbReference type="EC" id="2.7.11.1"/>
    </reaction>
</comment>
<dbReference type="PROSITE" id="PS50011">
    <property type="entry name" value="PROTEIN_KINASE_DOM"/>
    <property type="match status" value="1"/>
</dbReference>
<dbReference type="CDD" id="cd01098">
    <property type="entry name" value="PAN_AP_plant"/>
    <property type="match status" value="1"/>
</dbReference>
<evidence type="ECO:0000259" key="18">
    <source>
        <dbReference type="PROSITE" id="PS50948"/>
    </source>
</evidence>
<dbReference type="GO" id="GO:0005524">
    <property type="term" value="F:ATP binding"/>
    <property type="evidence" value="ECO:0007669"/>
    <property type="project" value="UniProtKB-KW"/>
</dbReference>
<evidence type="ECO:0000256" key="9">
    <source>
        <dbReference type="ARBA" id="ARBA00023180"/>
    </source>
</evidence>
<evidence type="ECO:0000256" key="3">
    <source>
        <dbReference type="ARBA" id="ARBA00022679"/>
    </source>
</evidence>
<dbReference type="SUPFAM" id="SSF56112">
    <property type="entry name" value="Protein kinase-like (PK-like)"/>
    <property type="match status" value="1"/>
</dbReference>
<evidence type="ECO:0000256" key="4">
    <source>
        <dbReference type="ARBA" id="ARBA00022729"/>
    </source>
</evidence>
<keyword evidence="13" id="KW-0812">Transmembrane</keyword>
<feature type="signal peptide" evidence="14">
    <location>
        <begin position="1"/>
        <end position="18"/>
    </location>
</feature>
<dbReference type="PROSITE" id="PS50948">
    <property type="entry name" value="PAN"/>
    <property type="match status" value="1"/>
</dbReference>
<dbReference type="InterPro" id="IPR000742">
    <property type="entry name" value="EGF"/>
</dbReference>
<dbReference type="CDD" id="cd14066">
    <property type="entry name" value="STKc_IRAK"/>
    <property type="match status" value="1"/>
</dbReference>
<dbReference type="InterPro" id="IPR003609">
    <property type="entry name" value="Pan_app"/>
</dbReference>
<dbReference type="CDD" id="cd00054">
    <property type="entry name" value="EGF_CA"/>
    <property type="match status" value="1"/>
</dbReference>
<dbReference type="SMART" id="SM00473">
    <property type="entry name" value="PAN_AP"/>
    <property type="match status" value="1"/>
</dbReference>
<accession>A0A438GVD0</accession>
<keyword evidence="7" id="KW-0067">ATP-binding</keyword>
<dbReference type="SUPFAM" id="SSF51110">
    <property type="entry name" value="alpha-D-mannose-specific plant lectins"/>
    <property type="match status" value="2"/>
</dbReference>
<dbReference type="Pfam" id="PF07714">
    <property type="entry name" value="PK_Tyr_Ser-Thr"/>
    <property type="match status" value="1"/>
</dbReference>
<dbReference type="InterPro" id="IPR000858">
    <property type="entry name" value="S_locus_glycoprot_dom"/>
</dbReference>
<feature type="transmembrane region" description="Helical" evidence="13">
    <location>
        <begin position="433"/>
        <end position="457"/>
    </location>
</feature>
<dbReference type="FunFam" id="2.90.10.30:FF:000003">
    <property type="entry name" value="Os04g0303100 protein"/>
    <property type="match status" value="1"/>
</dbReference>
<keyword evidence="3" id="KW-0808">Transferase</keyword>
<dbReference type="PANTHER" id="PTHR32444:SF63">
    <property type="entry name" value="G-TYPE LECTIN S-RECEPTOR-LIKE SERINE_THREONINE-PROTEIN KINASE RKS1"/>
    <property type="match status" value="1"/>
</dbReference>
<dbReference type="Pfam" id="PF08276">
    <property type="entry name" value="PAN_2"/>
    <property type="match status" value="1"/>
</dbReference>
<evidence type="ECO:0000256" key="11">
    <source>
        <dbReference type="ARBA" id="ARBA00048679"/>
    </source>
</evidence>
<reference evidence="19 20" key="1">
    <citation type="journal article" date="2018" name="PLoS Genet.">
        <title>Population sequencing reveals clonal diversity and ancestral inbreeding in the grapevine cultivar Chardonnay.</title>
        <authorList>
            <person name="Roach M.J."/>
            <person name="Johnson D.L."/>
            <person name="Bohlmann J."/>
            <person name="van Vuuren H.J."/>
            <person name="Jones S.J."/>
            <person name="Pretorius I.S."/>
            <person name="Schmidt S.A."/>
            <person name="Borneman A.R."/>
        </authorList>
    </citation>
    <scope>NUCLEOTIDE SEQUENCE [LARGE SCALE GENOMIC DNA]</scope>
    <source>
        <strain evidence="20">cv. Chardonnay</strain>
        <tissue evidence="19">Leaf</tissue>
    </source>
</reference>
<evidence type="ECO:0000256" key="12">
    <source>
        <dbReference type="PROSITE-ProRule" id="PRU00076"/>
    </source>
</evidence>
<dbReference type="FunFam" id="1.10.510.10:FF:000467">
    <property type="entry name" value="Liguleless narrow1"/>
    <property type="match status" value="1"/>
</dbReference>
<evidence type="ECO:0000313" key="20">
    <source>
        <dbReference type="Proteomes" id="UP000288805"/>
    </source>
</evidence>
<evidence type="ECO:0000256" key="6">
    <source>
        <dbReference type="ARBA" id="ARBA00022777"/>
    </source>
</evidence>
<dbReference type="GO" id="GO:0004674">
    <property type="term" value="F:protein serine/threonine kinase activity"/>
    <property type="evidence" value="ECO:0007669"/>
    <property type="project" value="UniProtKB-KW"/>
</dbReference>
<feature type="domain" description="Apple" evidence="18">
    <location>
        <begin position="333"/>
        <end position="414"/>
    </location>
</feature>
<dbReference type="FunFam" id="3.30.200.20:FF:000195">
    <property type="entry name" value="G-type lectin S-receptor-like serine/threonine-protein kinase"/>
    <property type="match status" value="1"/>
</dbReference>
<evidence type="ECO:0000256" key="13">
    <source>
        <dbReference type="SAM" id="Phobius"/>
    </source>
</evidence>
<dbReference type="InterPro" id="IPR011009">
    <property type="entry name" value="Kinase-like_dom_sf"/>
</dbReference>
<comment type="catalytic activity">
    <reaction evidence="10">
        <text>L-threonyl-[protein] + ATP = O-phospho-L-threonyl-[protein] + ADP + H(+)</text>
        <dbReference type="Rhea" id="RHEA:46608"/>
        <dbReference type="Rhea" id="RHEA-COMP:11060"/>
        <dbReference type="Rhea" id="RHEA-COMP:11605"/>
        <dbReference type="ChEBI" id="CHEBI:15378"/>
        <dbReference type="ChEBI" id="CHEBI:30013"/>
        <dbReference type="ChEBI" id="CHEBI:30616"/>
        <dbReference type="ChEBI" id="CHEBI:61977"/>
        <dbReference type="ChEBI" id="CHEBI:456216"/>
        <dbReference type="EC" id="2.7.11.1"/>
    </reaction>
</comment>
<keyword evidence="5" id="KW-0547">Nucleotide-binding</keyword>
<evidence type="ECO:0000259" key="16">
    <source>
        <dbReference type="PROSITE" id="PS50026"/>
    </source>
</evidence>
<keyword evidence="8" id="KW-1015">Disulfide bond</keyword>
<evidence type="ECO:0000256" key="8">
    <source>
        <dbReference type="ARBA" id="ARBA00023157"/>
    </source>
</evidence>
<dbReference type="PANTHER" id="PTHR32444">
    <property type="entry name" value="BULB-TYPE LECTIN DOMAIN-CONTAINING PROTEIN"/>
    <property type="match status" value="1"/>
</dbReference>
<dbReference type="GO" id="GO:0048544">
    <property type="term" value="P:recognition of pollen"/>
    <property type="evidence" value="ECO:0007669"/>
    <property type="project" value="InterPro"/>
</dbReference>
<evidence type="ECO:0000256" key="14">
    <source>
        <dbReference type="SAM" id="SignalP"/>
    </source>
</evidence>
<keyword evidence="12" id="KW-0245">EGF-like domain</keyword>
<dbReference type="InterPro" id="IPR001245">
    <property type="entry name" value="Ser-Thr/Tyr_kinase_cat_dom"/>
</dbReference>
<evidence type="ECO:0000256" key="2">
    <source>
        <dbReference type="ARBA" id="ARBA00022527"/>
    </source>
</evidence>
<feature type="domain" description="EGF-like" evidence="16">
    <location>
        <begin position="275"/>
        <end position="313"/>
    </location>
</feature>
<dbReference type="Proteomes" id="UP000288805">
    <property type="component" value="Unassembled WGS sequence"/>
</dbReference>
<keyword evidence="2" id="KW-0723">Serine/threonine-protein kinase</keyword>
<feature type="chain" id="PRO_5019482730" description="non-specific serine/threonine protein kinase" evidence="14">
    <location>
        <begin position="19"/>
        <end position="993"/>
    </location>
</feature>
<evidence type="ECO:0000259" key="17">
    <source>
        <dbReference type="PROSITE" id="PS50927"/>
    </source>
</evidence>
<keyword evidence="9" id="KW-0325">Glycoprotein</keyword>
<organism evidence="19 20">
    <name type="scientific">Vitis vinifera</name>
    <name type="common">Grape</name>
    <dbReference type="NCBI Taxonomy" id="29760"/>
    <lineage>
        <taxon>Eukaryota</taxon>
        <taxon>Viridiplantae</taxon>
        <taxon>Streptophyta</taxon>
        <taxon>Embryophyta</taxon>
        <taxon>Tracheophyta</taxon>
        <taxon>Spermatophyta</taxon>
        <taxon>Magnoliopsida</taxon>
        <taxon>eudicotyledons</taxon>
        <taxon>Gunneridae</taxon>
        <taxon>Pentapetalae</taxon>
        <taxon>rosids</taxon>
        <taxon>Vitales</taxon>
        <taxon>Vitaceae</taxon>
        <taxon>Viteae</taxon>
        <taxon>Vitis</taxon>
    </lineage>
</organism>
<name>A0A438GVD0_VITVI</name>
<keyword evidence="13" id="KW-0472">Membrane</keyword>
<proteinExistence type="predicted"/>
<dbReference type="InterPro" id="IPR001480">
    <property type="entry name" value="Bulb-type_lectin_dom"/>
</dbReference>
<dbReference type="PROSITE" id="PS00108">
    <property type="entry name" value="PROTEIN_KINASE_ST"/>
    <property type="match status" value="1"/>
</dbReference>
<keyword evidence="4 14" id="KW-0732">Signal</keyword>
<keyword evidence="6 19" id="KW-0418">Kinase</keyword>
<dbReference type="InterPro" id="IPR008271">
    <property type="entry name" value="Ser/Thr_kinase_AS"/>
</dbReference>
<evidence type="ECO:0000313" key="19">
    <source>
        <dbReference type="EMBL" id="RVW76166.1"/>
    </source>
</evidence>
<dbReference type="EC" id="2.7.11.1" evidence="1"/>
<keyword evidence="13" id="KW-1133">Transmembrane helix</keyword>
<dbReference type="EMBL" id="QGNW01000334">
    <property type="protein sequence ID" value="RVW76166.1"/>
    <property type="molecule type" value="Genomic_DNA"/>
</dbReference>
<dbReference type="Pfam" id="PF01453">
    <property type="entry name" value="B_lectin"/>
    <property type="match status" value="2"/>
</dbReference>
<comment type="caution">
    <text evidence="12">Lacks conserved residue(s) required for the propagation of feature annotation.</text>
</comment>
<dbReference type="PROSITE" id="PS50927">
    <property type="entry name" value="BULB_LECTIN"/>
    <property type="match status" value="1"/>
</dbReference>
<feature type="domain" description="Protein kinase" evidence="15">
    <location>
        <begin position="514"/>
        <end position="771"/>
    </location>
</feature>
<dbReference type="CDD" id="cd00028">
    <property type="entry name" value="B_lectin"/>
    <property type="match status" value="1"/>
</dbReference>
<gene>
    <name evidence="19" type="primary">VvCHDp000501_7</name>
    <name evidence="19" type="ORF">CK203_044226</name>
</gene>
<dbReference type="InterPro" id="IPR036426">
    <property type="entry name" value="Bulb-type_lectin_dom_sf"/>
</dbReference>
<dbReference type="AlphaFoldDB" id="A0A438GVD0"/>
<dbReference type="SMART" id="SM00220">
    <property type="entry name" value="S_TKc"/>
    <property type="match status" value="1"/>
</dbReference>
<protein>
    <recommendedName>
        <fullName evidence="1">non-specific serine/threonine protein kinase</fullName>
        <ecNumber evidence="1">2.7.11.1</ecNumber>
    </recommendedName>
</protein>
<dbReference type="Gene3D" id="2.90.10.10">
    <property type="entry name" value="Bulb-type lectin domain"/>
    <property type="match status" value="1"/>
</dbReference>
<dbReference type="PROSITE" id="PS50026">
    <property type="entry name" value="EGF_3"/>
    <property type="match status" value="1"/>
</dbReference>
<sequence>MFFHYLLLFLALPYCSSADTITPNQPIRDGDVLVSHAASFALGFFSPGNSTLRYVGLWFNNVSEKTVVWVLNRDLPINDTSGVLSVSSTGNLVLYRRHTPIWSTNVSILSVNATVAQLLDTGNLVLFERESRRVLWQGFDYPTDTMLPNMKLGVDRRTGLNRFLSSWKSPEDPGTGDYSFKIDVNGSPQFFLCKGTDRLWRTGPWNGLRWSGVPEMINTFIFHINFLNTPDEASVIYTLYNSSFFSRLMVDGSGHVQRKTWHESGHQWMGFWSAPKDDCDNYGRCGPYGSCNANSAPNFECTCLPGFQPKSPSDWYLRDGSAGCVRKAGAKLCGSGEGFVKVRSVKIPDTSEARVEMSMGMEACREECLRNCNCSGYTSANVSGGESGCVSWHGVLMDTRDYTEGGQDLFVRVDAAVLAENTERPKGILQKKWLLAILVILSAVLLFFIVSLACRFIRKKRKDKARQRGLEISFISSSSLFQGSPAAKEHDESRRNSELQFFDLGTIAAATRKFSFANKLGQGGFGPVYKGQLPSGQEIAVKRLSSTSRQGMEEFKNEVSLIAKLQHRNLVRLLGCCIEGDETKRSLLDWKKRFEIIIGIARGILYLHQDSRLRIIHRDLKASNVLLDAEMNPKISDFGMARIFGGDQIEGNTSRVVGTYGYMSPEYAMEGQFSIKSDVYSFGILLLEIITGRKNSTYYEDNSSQNLVGHVWKLWREDRALDVIDPSMEKTYPADEVLRCIQIGLLCVQECATDRPTMLTIIFMLGNNSTLPSPQQPAFVIKTTSSQGVSSVNETISLDFSVFLISEFFGTVMGGHNHGNLVLVQNDGKRVVWQGFDYPTDTMLPYMKLGLDRRTGLNRFLTSWKSPDDPGTGEYSCKMEVGGSPQLLLSKGSERIWRSGLLPAMFKIPIFRFWNTEDEILFNFTIANASIFSHVKVDADGRIQRYTWDESIRQWVRFWSLPGDRCDEYGRCGPNSSCDVNGKYGFWINKINK</sequence>
<dbReference type="GO" id="GO:0030246">
    <property type="term" value="F:carbohydrate binding"/>
    <property type="evidence" value="ECO:0007669"/>
    <property type="project" value="UniProtKB-KW"/>
</dbReference>
<evidence type="ECO:0000256" key="7">
    <source>
        <dbReference type="ARBA" id="ARBA00022840"/>
    </source>
</evidence>
<dbReference type="FunFam" id="2.90.10.10:FF:000029">
    <property type="entry name" value="G-type lectin S-receptor-like serine/threonine-protein kinase"/>
    <property type="match status" value="1"/>
</dbReference>
<keyword evidence="19" id="KW-0430">Lectin</keyword>
<dbReference type="Gene3D" id="1.10.510.10">
    <property type="entry name" value="Transferase(Phosphotransferase) domain 1"/>
    <property type="match status" value="1"/>
</dbReference>
<feature type="domain" description="Bulb-type lectin" evidence="17">
    <location>
        <begin position="18"/>
        <end position="139"/>
    </location>
</feature>
<keyword evidence="19" id="KW-0675">Receptor</keyword>
<dbReference type="InterPro" id="IPR000719">
    <property type="entry name" value="Prot_kinase_dom"/>
</dbReference>
<evidence type="ECO:0000256" key="10">
    <source>
        <dbReference type="ARBA" id="ARBA00047899"/>
    </source>
</evidence>
<dbReference type="SMART" id="SM00108">
    <property type="entry name" value="B_lectin"/>
    <property type="match status" value="1"/>
</dbReference>
<evidence type="ECO:0000259" key="15">
    <source>
        <dbReference type="PROSITE" id="PS50011"/>
    </source>
</evidence>
<dbReference type="Gene3D" id="3.30.200.20">
    <property type="entry name" value="Phosphorylase Kinase, domain 1"/>
    <property type="match status" value="1"/>
</dbReference>
<evidence type="ECO:0000256" key="5">
    <source>
        <dbReference type="ARBA" id="ARBA00022741"/>
    </source>
</evidence>
<evidence type="ECO:0000256" key="1">
    <source>
        <dbReference type="ARBA" id="ARBA00012513"/>
    </source>
</evidence>
<dbReference type="Pfam" id="PF00954">
    <property type="entry name" value="S_locus_glycop"/>
    <property type="match status" value="2"/>
</dbReference>